<reference evidence="1 2" key="1">
    <citation type="journal article" date="2019" name="Int. J. Syst. Evol. Microbiol.">
        <title>The Global Catalogue of Microorganisms (GCM) 10K type strain sequencing project: providing services to taxonomists for standard genome sequencing and annotation.</title>
        <authorList>
            <consortium name="The Broad Institute Genomics Platform"/>
            <consortium name="The Broad Institute Genome Sequencing Center for Infectious Disease"/>
            <person name="Wu L."/>
            <person name="Ma J."/>
        </authorList>
    </citation>
    <scope>NUCLEOTIDE SEQUENCE [LARGE SCALE GENOMIC DNA]</scope>
    <source>
        <strain evidence="1 2">JCM 10425</strain>
    </source>
</reference>
<dbReference type="Proteomes" id="UP001500967">
    <property type="component" value="Unassembled WGS sequence"/>
</dbReference>
<gene>
    <name evidence="1" type="ORF">GCM10009539_17360</name>
</gene>
<comment type="caution">
    <text evidence="1">The sequence shown here is derived from an EMBL/GenBank/DDBJ whole genome shotgun (WGS) entry which is preliminary data.</text>
</comment>
<keyword evidence="2" id="KW-1185">Reference proteome</keyword>
<evidence type="ECO:0000313" key="2">
    <source>
        <dbReference type="Proteomes" id="UP001500967"/>
    </source>
</evidence>
<name>A0ABN0TXA9_9ACTN</name>
<evidence type="ECO:0000313" key="1">
    <source>
        <dbReference type="EMBL" id="GAA0232519.1"/>
    </source>
</evidence>
<accession>A0ABN0TXA9</accession>
<protein>
    <submittedName>
        <fullName evidence="1">Uncharacterized protein</fullName>
    </submittedName>
</protein>
<organism evidence="1 2">
    <name type="scientific">Cryptosporangium japonicum</name>
    <dbReference type="NCBI Taxonomy" id="80872"/>
    <lineage>
        <taxon>Bacteria</taxon>
        <taxon>Bacillati</taxon>
        <taxon>Actinomycetota</taxon>
        <taxon>Actinomycetes</taxon>
        <taxon>Cryptosporangiales</taxon>
        <taxon>Cryptosporangiaceae</taxon>
        <taxon>Cryptosporangium</taxon>
    </lineage>
</organism>
<proteinExistence type="predicted"/>
<sequence length="90" mass="9105">MYAVYAQLDALAGAAVDDPRVEATAAAMAAVVPAEMLAGVVLPGEDELTGRDGFTAAMFAEFAPAQVAAVRGAISRLRAVAGGAEEGRLR</sequence>
<dbReference type="EMBL" id="BAAAGX010000007">
    <property type="protein sequence ID" value="GAA0232519.1"/>
    <property type="molecule type" value="Genomic_DNA"/>
</dbReference>